<sequence length="359" mass="39038">MSDKASPLDDSKLDMPSLRVLITRLSAIGDCVLTLPLACAIRDAIPGAQIIWAAEPAGCQLLEGHSAIDHLVKVPKNFFKSPSALWKLRRTLHDLAPQLAIDPQGLTKSSLLGWLSGAQQRIGAAAPWGRELSTYFNNFRVRCEKRHIVDRTLELLLPLGVKKTEVRFDLPRYHAAEASMANFLSRDELYRGYAVLNVGAGWQSKLWPADRYASVARHLLDAWNLPSLVTWSGAEEKQAAEQVVQLAQGAAIMAPDTSLTELATLLRPATVLVGSDTGPMHLAAALGVRVVALHGSTRREESGPYGPANVAIQAYFQSGTSRERRSAQNDAMRAIEASEVQHACDMILSTLRARPAAVA</sequence>
<dbReference type="CAZy" id="GT9">
    <property type="family name" value="Glycosyltransferase Family 9"/>
</dbReference>
<gene>
    <name evidence="3" type="ordered locus">Psta_0165</name>
</gene>
<dbReference type="SUPFAM" id="SSF53756">
    <property type="entry name" value="UDP-Glycosyltransferase/glycogen phosphorylase"/>
    <property type="match status" value="1"/>
</dbReference>
<dbReference type="EMBL" id="CP001848">
    <property type="protein sequence ID" value="ADB14861.1"/>
    <property type="molecule type" value="Genomic_DNA"/>
</dbReference>
<dbReference type="PANTHER" id="PTHR30160:SF1">
    <property type="entry name" value="LIPOPOLYSACCHARIDE 1,2-N-ACETYLGLUCOSAMINETRANSFERASE-RELATED"/>
    <property type="match status" value="1"/>
</dbReference>
<keyword evidence="2 3" id="KW-0808">Transferase</keyword>
<evidence type="ECO:0000313" key="3">
    <source>
        <dbReference type="EMBL" id="ADB14861.1"/>
    </source>
</evidence>
<keyword evidence="1" id="KW-0328">Glycosyltransferase</keyword>
<name>D2R0J3_PIRSD</name>
<dbReference type="GO" id="GO:0008713">
    <property type="term" value="F:ADP-heptose-lipopolysaccharide heptosyltransferase activity"/>
    <property type="evidence" value="ECO:0007669"/>
    <property type="project" value="TreeGrafter"/>
</dbReference>
<dbReference type="CDD" id="cd03789">
    <property type="entry name" value="GT9_LPS_heptosyltransferase"/>
    <property type="match status" value="1"/>
</dbReference>
<dbReference type="InterPro" id="IPR051199">
    <property type="entry name" value="LPS_LOS_Heptosyltrfase"/>
</dbReference>
<dbReference type="HOGENOM" id="CLU_038371_6_0_0"/>
<dbReference type="GO" id="GO:0005829">
    <property type="term" value="C:cytosol"/>
    <property type="evidence" value="ECO:0007669"/>
    <property type="project" value="TreeGrafter"/>
</dbReference>
<dbReference type="STRING" id="530564.Psta_0165"/>
<dbReference type="eggNOG" id="COG0859">
    <property type="taxonomic scope" value="Bacteria"/>
</dbReference>
<evidence type="ECO:0000313" key="4">
    <source>
        <dbReference type="Proteomes" id="UP000001887"/>
    </source>
</evidence>
<dbReference type="InterPro" id="IPR002201">
    <property type="entry name" value="Glyco_trans_9"/>
</dbReference>
<evidence type="ECO:0000256" key="2">
    <source>
        <dbReference type="ARBA" id="ARBA00022679"/>
    </source>
</evidence>
<dbReference type="AlphaFoldDB" id="D2R0J3"/>
<dbReference type="PANTHER" id="PTHR30160">
    <property type="entry name" value="TETRAACYLDISACCHARIDE 4'-KINASE-RELATED"/>
    <property type="match status" value="1"/>
</dbReference>
<dbReference type="Gene3D" id="3.40.50.2000">
    <property type="entry name" value="Glycogen Phosphorylase B"/>
    <property type="match status" value="2"/>
</dbReference>
<accession>D2R0J3</accession>
<proteinExistence type="predicted"/>
<organism evidence="3 4">
    <name type="scientific">Pirellula staleyi (strain ATCC 27377 / DSM 6068 / ICPB 4128)</name>
    <name type="common">Pirella staleyi</name>
    <dbReference type="NCBI Taxonomy" id="530564"/>
    <lineage>
        <taxon>Bacteria</taxon>
        <taxon>Pseudomonadati</taxon>
        <taxon>Planctomycetota</taxon>
        <taxon>Planctomycetia</taxon>
        <taxon>Pirellulales</taxon>
        <taxon>Pirellulaceae</taxon>
        <taxon>Pirellula</taxon>
    </lineage>
</organism>
<evidence type="ECO:0000256" key="1">
    <source>
        <dbReference type="ARBA" id="ARBA00022676"/>
    </source>
</evidence>
<protein>
    <submittedName>
        <fullName evidence="3">Glycosyl transferase family 9</fullName>
    </submittedName>
</protein>
<dbReference type="Proteomes" id="UP000001887">
    <property type="component" value="Chromosome"/>
</dbReference>
<reference evidence="3 4" key="1">
    <citation type="journal article" date="2009" name="Stand. Genomic Sci.">
        <title>Complete genome sequence of Pirellula staleyi type strain (ATCC 27377).</title>
        <authorList>
            <person name="Clum A."/>
            <person name="Tindall B.J."/>
            <person name="Sikorski J."/>
            <person name="Ivanova N."/>
            <person name="Mavrommatis K."/>
            <person name="Lucas S."/>
            <person name="Glavina del Rio T."/>
            <person name="Nolan M."/>
            <person name="Chen F."/>
            <person name="Tice H."/>
            <person name="Pitluck S."/>
            <person name="Cheng J.F."/>
            <person name="Chertkov O."/>
            <person name="Brettin T."/>
            <person name="Han C."/>
            <person name="Detter J.C."/>
            <person name="Kuske C."/>
            <person name="Bruce D."/>
            <person name="Goodwin L."/>
            <person name="Ovchinikova G."/>
            <person name="Pati A."/>
            <person name="Mikhailova N."/>
            <person name="Chen A."/>
            <person name="Palaniappan K."/>
            <person name="Land M."/>
            <person name="Hauser L."/>
            <person name="Chang Y.J."/>
            <person name="Jeffries C.D."/>
            <person name="Chain P."/>
            <person name="Rohde M."/>
            <person name="Goker M."/>
            <person name="Bristow J."/>
            <person name="Eisen J.A."/>
            <person name="Markowitz V."/>
            <person name="Hugenholtz P."/>
            <person name="Kyrpides N.C."/>
            <person name="Klenk H.P."/>
            <person name="Lapidus A."/>
        </authorList>
    </citation>
    <scope>NUCLEOTIDE SEQUENCE [LARGE SCALE GENOMIC DNA]</scope>
    <source>
        <strain evidence="4">ATCC 27377 / DSM 6068 / ICPB 4128</strain>
    </source>
</reference>
<dbReference type="Pfam" id="PF01075">
    <property type="entry name" value="Glyco_transf_9"/>
    <property type="match status" value="1"/>
</dbReference>
<keyword evidence="4" id="KW-1185">Reference proteome</keyword>
<dbReference type="KEGG" id="psl:Psta_0165"/>
<dbReference type="GO" id="GO:0009244">
    <property type="term" value="P:lipopolysaccharide core region biosynthetic process"/>
    <property type="evidence" value="ECO:0007669"/>
    <property type="project" value="TreeGrafter"/>
</dbReference>